<keyword evidence="1" id="KW-0812">Transmembrane</keyword>
<keyword evidence="1" id="KW-0472">Membrane</keyword>
<feature type="transmembrane region" description="Helical" evidence="1">
    <location>
        <begin position="54"/>
        <end position="72"/>
    </location>
</feature>
<feature type="transmembrane region" description="Helical" evidence="1">
    <location>
        <begin position="6"/>
        <end position="25"/>
    </location>
</feature>
<evidence type="ECO:0008006" key="4">
    <source>
        <dbReference type="Google" id="ProtNLM"/>
    </source>
</evidence>
<keyword evidence="1" id="KW-1133">Transmembrane helix</keyword>
<protein>
    <recommendedName>
        <fullName evidence="4">DUF1761 domain-containing protein</fullName>
    </recommendedName>
</protein>
<accession>A0A2M6WEQ6</accession>
<dbReference type="InterPro" id="IPR013879">
    <property type="entry name" value="DUF1761"/>
</dbReference>
<feature type="transmembrane region" description="Helical" evidence="1">
    <location>
        <begin position="117"/>
        <end position="138"/>
    </location>
</feature>
<dbReference type="Pfam" id="PF08570">
    <property type="entry name" value="DUF1761"/>
    <property type="match status" value="1"/>
</dbReference>
<evidence type="ECO:0000313" key="3">
    <source>
        <dbReference type="Proteomes" id="UP000228809"/>
    </source>
</evidence>
<dbReference type="EMBL" id="PFBJ01000006">
    <property type="protein sequence ID" value="PIT91277.1"/>
    <property type="molecule type" value="Genomic_DNA"/>
</dbReference>
<evidence type="ECO:0000256" key="1">
    <source>
        <dbReference type="SAM" id="Phobius"/>
    </source>
</evidence>
<evidence type="ECO:0000313" key="2">
    <source>
        <dbReference type="EMBL" id="PIT91277.1"/>
    </source>
</evidence>
<comment type="caution">
    <text evidence="2">The sequence shown here is derived from an EMBL/GenBank/DDBJ whole genome shotgun (WGS) entry which is preliminary data.</text>
</comment>
<gene>
    <name evidence="2" type="ORF">COU17_01465</name>
</gene>
<organism evidence="2 3">
    <name type="scientific">Candidatus Kaiserbacteria bacterium CG10_big_fil_rev_8_21_14_0_10_49_17</name>
    <dbReference type="NCBI Taxonomy" id="1974609"/>
    <lineage>
        <taxon>Bacteria</taxon>
        <taxon>Candidatus Kaiseribacteriota</taxon>
    </lineage>
</organism>
<name>A0A2M6WEQ6_9BACT</name>
<proteinExistence type="predicted"/>
<dbReference type="Proteomes" id="UP000228809">
    <property type="component" value="Unassembled WGS sequence"/>
</dbReference>
<reference evidence="3" key="1">
    <citation type="submission" date="2017-09" db="EMBL/GenBank/DDBJ databases">
        <title>Depth-based differentiation of microbial function through sediment-hosted aquifers and enrichment of novel symbionts in the deep terrestrial subsurface.</title>
        <authorList>
            <person name="Probst A.J."/>
            <person name="Ladd B."/>
            <person name="Jarett J.K."/>
            <person name="Geller-Mcgrath D.E."/>
            <person name="Sieber C.M.K."/>
            <person name="Emerson J.B."/>
            <person name="Anantharaman K."/>
            <person name="Thomas B.C."/>
            <person name="Malmstrom R."/>
            <person name="Stieglmeier M."/>
            <person name="Klingl A."/>
            <person name="Woyke T."/>
            <person name="Ryan C.M."/>
            <person name="Banfield J.F."/>
        </authorList>
    </citation>
    <scope>NUCLEOTIDE SEQUENCE [LARGE SCALE GENOMIC DNA]</scope>
</reference>
<dbReference type="AlphaFoldDB" id="A0A2M6WEQ6"/>
<sequence length="139" mass="15347">MEFDVQILAVVAAAVANMAIGFLWYHDMLFGKQWRKAAGFQEGDSAKVQQKATMARSVGIGLLSMGVMAYVLSHFATLWGAVGVVDALVFGFWVWLGFQATIQIGDVLWGMKPWKFFLINAGYQLIATEVVALILVLWT</sequence>